<dbReference type="AlphaFoldDB" id="A0A941HP70"/>
<dbReference type="PANTHER" id="PTHR33121:SF70">
    <property type="entry name" value="SIGNALING PROTEIN YKOW"/>
    <property type="match status" value="1"/>
</dbReference>
<dbReference type="SMART" id="SM00267">
    <property type="entry name" value="GGDEF"/>
    <property type="match status" value="1"/>
</dbReference>
<evidence type="ECO:0000259" key="3">
    <source>
        <dbReference type="PROSITE" id="PS50887"/>
    </source>
</evidence>
<evidence type="ECO:0000259" key="2">
    <source>
        <dbReference type="PROSITE" id="PS50883"/>
    </source>
</evidence>
<keyword evidence="1" id="KW-1133">Transmembrane helix</keyword>
<reference evidence="4" key="1">
    <citation type="submission" date="2021-04" db="EMBL/GenBank/DDBJ databases">
        <title>Proteiniclasticum sedimins sp. nov., an obligate anaerobic bacterium isolated from anaerobic sludge.</title>
        <authorList>
            <person name="Liu J."/>
        </authorList>
    </citation>
    <scope>NUCLEOTIDE SEQUENCE</scope>
    <source>
        <strain evidence="4">BAD-10</strain>
    </source>
</reference>
<dbReference type="InterPro" id="IPR001633">
    <property type="entry name" value="EAL_dom"/>
</dbReference>
<accession>A0A941HP70</accession>
<protein>
    <submittedName>
        <fullName evidence="4">GGDEF domain-containing protein</fullName>
    </submittedName>
</protein>
<name>A0A941HP70_9CLOT</name>
<keyword evidence="5" id="KW-1185">Reference proteome</keyword>
<dbReference type="InterPro" id="IPR000160">
    <property type="entry name" value="GGDEF_dom"/>
</dbReference>
<dbReference type="PANTHER" id="PTHR33121">
    <property type="entry name" value="CYCLIC DI-GMP PHOSPHODIESTERASE PDEF"/>
    <property type="match status" value="1"/>
</dbReference>
<dbReference type="Pfam" id="PF00990">
    <property type="entry name" value="GGDEF"/>
    <property type="match status" value="1"/>
</dbReference>
<dbReference type="PROSITE" id="PS50883">
    <property type="entry name" value="EAL"/>
    <property type="match status" value="1"/>
</dbReference>
<dbReference type="Gene3D" id="3.20.20.450">
    <property type="entry name" value="EAL domain"/>
    <property type="match status" value="1"/>
</dbReference>
<dbReference type="EMBL" id="JAGSCS010000002">
    <property type="protein sequence ID" value="MBR0575186.1"/>
    <property type="molecule type" value="Genomic_DNA"/>
</dbReference>
<comment type="caution">
    <text evidence="4">The sequence shown here is derived from an EMBL/GenBank/DDBJ whole genome shotgun (WGS) entry which is preliminary data.</text>
</comment>
<dbReference type="Proteomes" id="UP000675379">
    <property type="component" value="Unassembled WGS sequence"/>
</dbReference>
<evidence type="ECO:0000256" key="1">
    <source>
        <dbReference type="SAM" id="Phobius"/>
    </source>
</evidence>
<feature type="domain" description="EAL" evidence="2">
    <location>
        <begin position="492"/>
        <end position="749"/>
    </location>
</feature>
<feature type="transmembrane region" description="Helical" evidence="1">
    <location>
        <begin position="14"/>
        <end position="33"/>
    </location>
</feature>
<dbReference type="GO" id="GO:0071111">
    <property type="term" value="F:cyclic-guanylate-specific phosphodiesterase activity"/>
    <property type="evidence" value="ECO:0007669"/>
    <property type="project" value="InterPro"/>
</dbReference>
<organism evidence="4 5">
    <name type="scientific">Proteiniclasticum sediminis</name>
    <dbReference type="NCBI Taxonomy" id="2804028"/>
    <lineage>
        <taxon>Bacteria</taxon>
        <taxon>Bacillati</taxon>
        <taxon>Bacillota</taxon>
        <taxon>Clostridia</taxon>
        <taxon>Eubacteriales</taxon>
        <taxon>Clostridiaceae</taxon>
        <taxon>Proteiniclasticum</taxon>
    </lineage>
</organism>
<gene>
    <name evidence="4" type="ORF">KCG48_02415</name>
</gene>
<dbReference type="InterPro" id="IPR029787">
    <property type="entry name" value="Nucleotide_cyclase"/>
</dbReference>
<dbReference type="InterPro" id="IPR035919">
    <property type="entry name" value="EAL_sf"/>
</dbReference>
<keyword evidence="1" id="KW-0472">Membrane</keyword>
<evidence type="ECO:0000313" key="4">
    <source>
        <dbReference type="EMBL" id="MBR0575186.1"/>
    </source>
</evidence>
<evidence type="ECO:0000313" key="5">
    <source>
        <dbReference type="Proteomes" id="UP000675379"/>
    </source>
</evidence>
<dbReference type="Pfam" id="PF00563">
    <property type="entry name" value="EAL"/>
    <property type="match status" value="1"/>
</dbReference>
<sequence length="753" mass="83931">MEAYRTKRDALPDFRIRLFLITLGFFMASVFFVHQAEKLVIQQAVRQYAGIAQQYSHSLRKSGEAREALESLLKERMHSVAWSLGDTPEALSAGELDETAKNWDIYLIDVFSDEGLSLASNNSRRVGWNVPAEHPLKAFLAGEEDQQLPNILRDDLSGMRMQVGFFRLPQGRVIQVGILADTMEEFLEGFDLRQILQEMRTEEGLAVAVYAASDGKVTNSAPVLLEGRNLPVINRFIAEDPLAVQGGIGNSFGTKLFQVFIPVIAEGQRVGTLGVGLSADPILHKVTQVRVAGGLGLFLLFGLTLYFSQRIHRQRRHKQDQISRDPGTGLYHSQTLRKVLPRKLQGSKEKPKALLLLTSPQVKMVNMILGYDAGEAVLRDMGQKLALRQSATLIPYRFTSDSFVLYAENYGDRTALEEEAHYLIGELSQPYRLKNSLKSLDLHIGIAEQGPEEQSLETLLQEAAVALHSLSGTDSSGFAFYGREMAIKLQRMADVEGALQGALAGNPEMDFHLVYQPLYSLKEDRIMGFEALARLRSPMLGTVPPEEFIQLAEKTQLIVPLGLKVLREALAFLGGLTPDERKGLIMAVNISVLQLIREEFPQQVVTALAQAGLSPNQLELEITESVLYENYDLVNRNLGSLRKLGIRISLDDFGTGYSSLHRLKELQVDTLKIDRSFIGVIHDEFETRIITKDIIAMAHQLGLTVVAEGVEEPRQMEYLRMNRCDILQGYLFSGPLKEKEAKALLQANPKCVG</sequence>
<dbReference type="InterPro" id="IPR050706">
    <property type="entry name" value="Cyclic-di-GMP_PDE-like"/>
</dbReference>
<keyword evidence="1" id="KW-0812">Transmembrane</keyword>
<dbReference type="SUPFAM" id="SSF141868">
    <property type="entry name" value="EAL domain-like"/>
    <property type="match status" value="1"/>
</dbReference>
<feature type="domain" description="GGDEF" evidence="3">
    <location>
        <begin position="350"/>
        <end position="483"/>
    </location>
</feature>
<dbReference type="InterPro" id="IPR043128">
    <property type="entry name" value="Rev_trsase/Diguanyl_cyclase"/>
</dbReference>
<dbReference type="SMART" id="SM00052">
    <property type="entry name" value="EAL"/>
    <property type="match status" value="1"/>
</dbReference>
<proteinExistence type="predicted"/>
<dbReference type="SUPFAM" id="SSF55073">
    <property type="entry name" value="Nucleotide cyclase"/>
    <property type="match status" value="1"/>
</dbReference>
<dbReference type="CDD" id="cd01948">
    <property type="entry name" value="EAL"/>
    <property type="match status" value="1"/>
</dbReference>
<dbReference type="PROSITE" id="PS50887">
    <property type="entry name" value="GGDEF"/>
    <property type="match status" value="1"/>
</dbReference>
<dbReference type="Gene3D" id="3.30.70.270">
    <property type="match status" value="1"/>
</dbReference>